<keyword evidence="3" id="KW-1185">Reference proteome</keyword>
<gene>
    <name evidence="2" type="ORF">Scep_019842</name>
</gene>
<reference evidence="2 3" key="1">
    <citation type="submission" date="2024-01" db="EMBL/GenBank/DDBJ databases">
        <title>Genome assemblies of Stephania.</title>
        <authorList>
            <person name="Yang L."/>
        </authorList>
    </citation>
    <scope>NUCLEOTIDE SEQUENCE [LARGE SCALE GENOMIC DNA]</scope>
    <source>
        <strain evidence="2">JXDWG</strain>
        <tissue evidence="2">Leaf</tissue>
    </source>
</reference>
<accession>A0AAP0IBY1</accession>
<evidence type="ECO:0000313" key="3">
    <source>
        <dbReference type="Proteomes" id="UP001419268"/>
    </source>
</evidence>
<dbReference type="InterPro" id="IPR025836">
    <property type="entry name" value="Zn_knuckle_CX2CX4HX4C"/>
</dbReference>
<dbReference type="AlphaFoldDB" id="A0AAP0IBY1"/>
<evidence type="ECO:0000259" key="1">
    <source>
        <dbReference type="Pfam" id="PF14392"/>
    </source>
</evidence>
<feature type="domain" description="Zinc knuckle CX2CX4HX4C" evidence="1">
    <location>
        <begin position="12"/>
        <end position="54"/>
    </location>
</feature>
<dbReference type="EMBL" id="JBBNAG010000008">
    <property type="protein sequence ID" value="KAK9112323.1"/>
    <property type="molecule type" value="Genomic_DNA"/>
</dbReference>
<protein>
    <recommendedName>
        <fullName evidence="1">Zinc knuckle CX2CX4HX4C domain-containing protein</fullName>
    </recommendedName>
</protein>
<organism evidence="2 3">
    <name type="scientific">Stephania cephalantha</name>
    <dbReference type="NCBI Taxonomy" id="152367"/>
    <lineage>
        <taxon>Eukaryota</taxon>
        <taxon>Viridiplantae</taxon>
        <taxon>Streptophyta</taxon>
        <taxon>Embryophyta</taxon>
        <taxon>Tracheophyta</taxon>
        <taxon>Spermatophyta</taxon>
        <taxon>Magnoliopsida</taxon>
        <taxon>Ranunculales</taxon>
        <taxon>Menispermaceae</taxon>
        <taxon>Menispermoideae</taxon>
        <taxon>Cissampelideae</taxon>
        <taxon>Stephania</taxon>
    </lineage>
</organism>
<proteinExistence type="predicted"/>
<dbReference type="Proteomes" id="UP001419268">
    <property type="component" value="Unassembled WGS sequence"/>
</dbReference>
<name>A0AAP0IBY1_9MAGN</name>
<sequence>MRVKVQIPLRSPLIQGLCLEVDEKTNIWIPFKYERLPSFCYYCDHLDHEDPICPSKNKDCKARIKKPYSYGVWLNAGTPLCQFDVQFPEFVLEEQSSQKSLEMALLALRVIPEPVQEDRQGSKAVTGGSECHVPISEVMMIEDSITAQIYHQSNPYTLPPLSQSQFLVDVAIRSTQEISPSEATHLGIHNIYLSPQHSTILEPKTHMVKCIHLHEPAPTHEGLTSQDPFNLNPTIRRLSIQPTKAKPTLPKLRASTRITTS</sequence>
<comment type="caution">
    <text evidence="2">The sequence shown here is derived from an EMBL/GenBank/DDBJ whole genome shotgun (WGS) entry which is preliminary data.</text>
</comment>
<dbReference type="Pfam" id="PF14392">
    <property type="entry name" value="zf-CCHC_4"/>
    <property type="match status" value="1"/>
</dbReference>
<evidence type="ECO:0000313" key="2">
    <source>
        <dbReference type="EMBL" id="KAK9112323.1"/>
    </source>
</evidence>